<comment type="caution">
    <text evidence="2">The sequence shown here is derived from an EMBL/GenBank/DDBJ whole genome shotgun (WGS) entry which is preliminary data.</text>
</comment>
<protein>
    <recommendedName>
        <fullName evidence="4">Small, acid-soluble spore protein L</fullName>
    </recommendedName>
</protein>
<proteinExistence type="predicted"/>
<feature type="compositionally biased region" description="Basic and acidic residues" evidence="1">
    <location>
        <begin position="36"/>
        <end position="46"/>
    </location>
</feature>
<organism evidence="2 3">
    <name type="scientific">Sporolactobacillus spathodeae</name>
    <dbReference type="NCBI Taxonomy" id="1465502"/>
    <lineage>
        <taxon>Bacteria</taxon>
        <taxon>Bacillati</taxon>
        <taxon>Bacillota</taxon>
        <taxon>Bacilli</taxon>
        <taxon>Bacillales</taxon>
        <taxon>Sporolactobacillaceae</taxon>
        <taxon>Sporolactobacillus</taxon>
    </lineage>
</organism>
<evidence type="ECO:0000256" key="1">
    <source>
        <dbReference type="SAM" id="MobiDB-lite"/>
    </source>
</evidence>
<feature type="region of interest" description="Disordered" evidence="1">
    <location>
        <begin position="1"/>
        <end position="46"/>
    </location>
</feature>
<reference evidence="2 3" key="1">
    <citation type="submission" date="2021-01" db="EMBL/GenBank/DDBJ databases">
        <title>Genomic Encyclopedia of Type Strains, Phase IV (KMG-IV): sequencing the most valuable type-strain genomes for metagenomic binning, comparative biology and taxonomic classification.</title>
        <authorList>
            <person name="Goeker M."/>
        </authorList>
    </citation>
    <scope>NUCLEOTIDE SEQUENCE [LARGE SCALE GENOMIC DNA]</scope>
    <source>
        <strain evidence="2 3">DSM 100968</strain>
    </source>
</reference>
<evidence type="ECO:0008006" key="4">
    <source>
        <dbReference type="Google" id="ProtNLM"/>
    </source>
</evidence>
<dbReference type="Proteomes" id="UP000823201">
    <property type="component" value="Unassembled WGS sequence"/>
</dbReference>
<name>A0ABS2Q976_9BACL</name>
<dbReference type="RefSeq" id="WP_205006890.1">
    <property type="nucleotide sequence ID" value="NZ_CBCRXA010000030.1"/>
</dbReference>
<sequence>MSEARRKEYRSNSGKTASSVNPSGRAPGDPSAPVSKLEERARKNNK</sequence>
<keyword evidence="3" id="KW-1185">Reference proteome</keyword>
<evidence type="ECO:0000313" key="3">
    <source>
        <dbReference type="Proteomes" id="UP000823201"/>
    </source>
</evidence>
<feature type="compositionally biased region" description="Polar residues" evidence="1">
    <location>
        <begin position="11"/>
        <end position="22"/>
    </location>
</feature>
<dbReference type="EMBL" id="JAFBEV010000015">
    <property type="protein sequence ID" value="MBM7658326.1"/>
    <property type="molecule type" value="Genomic_DNA"/>
</dbReference>
<accession>A0ABS2Q976</accession>
<evidence type="ECO:0000313" key="2">
    <source>
        <dbReference type="EMBL" id="MBM7658326.1"/>
    </source>
</evidence>
<gene>
    <name evidence="2" type="ORF">JOC27_001779</name>
</gene>
<feature type="compositionally biased region" description="Basic and acidic residues" evidence="1">
    <location>
        <begin position="1"/>
        <end position="10"/>
    </location>
</feature>